<dbReference type="GO" id="GO:0006272">
    <property type="term" value="P:leading strand elongation"/>
    <property type="evidence" value="ECO:0007669"/>
    <property type="project" value="TreeGrafter"/>
</dbReference>
<dbReference type="Proteomes" id="UP000789941">
    <property type="component" value="Unassembled WGS sequence"/>
</dbReference>
<dbReference type="PANTHER" id="PTHR11352:SF0">
    <property type="entry name" value="PROLIFERATING CELL NUCLEAR ANTIGEN"/>
    <property type="match status" value="1"/>
</dbReference>
<dbReference type="Gene3D" id="3.70.10.10">
    <property type="match status" value="1"/>
</dbReference>
<comment type="subunit">
    <text evidence="3">Homotrimer. The subunits circularize to form a toroid; DNA passes through its center. Replication factor C (RFC) is required to load the toroid on the DNA.</text>
</comment>
<dbReference type="PRINTS" id="PR00339">
    <property type="entry name" value="PCNACYCLIN"/>
</dbReference>
<dbReference type="InterPro" id="IPR022649">
    <property type="entry name" value="Pr_cel_nuc_antig_C"/>
</dbReference>
<comment type="caution">
    <text evidence="8">The sequence shown here is derived from an EMBL/GenBank/DDBJ whole genome shotgun (WGS) entry which is preliminary data.</text>
</comment>
<evidence type="ECO:0000256" key="5">
    <source>
        <dbReference type="RuleBase" id="RU003673"/>
    </source>
</evidence>
<feature type="domain" description="Proliferating cell nuclear antigen PCNA N-terminal" evidence="6">
    <location>
        <begin position="5"/>
        <end position="106"/>
    </location>
</feature>
<proteinExistence type="inferred from homology"/>
<dbReference type="AlphaFoldDB" id="A0A5E4LX02"/>
<dbReference type="InterPro" id="IPR022648">
    <property type="entry name" value="Pr_cel_nuc_antig_N"/>
</dbReference>
<dbReference type="GO" id="GO:0006275">
    <property type="term" value="P:regulation of DNA replication"/>
    <property type="evidence" value="ECO:0007669"/>
    <property type="project" value="UniProtKB-UniRule"/>
</dbReference>
<organism evidence="8 9">
    <name type="scientific">Candidatus Bilamarchaeum dharawalense</name>
    <dbReference type="NCBI Taxonomy" id="2885759"/>
    <lineage>
        <taxon>Archaea</taxon>
        <taxon>Candidatus Micrarchaeota</taxon>
        <taxon>Candidatus Micrarchaeia</taxon>
        <taxon>Candidatus Anstonellales</taxon>
        <taxon>Candidatus Bilamarchaeaceae</taxon>
        <taxon>Candidatus Bilamarchaeum</taxon>
    </lineage>
</organism>
<dbReference type="CDD" id="cd00577">
    <property type="entry name" value="PCNA"/>
    <property type="match status" value="1"/>
</dbReference>
<accession>A0A5E4LX02</accession>
<dbReference type="Pfam" id="PF02747">
    <property type="entry name" value="PCNA_C"/>
    <property type="match status" value="1"/>
</dbReference>
<dbReference type="PANTHER" id="PTHR11352">
    <property type="entry name" value="PROLIFERATING CELL NUCLEAR ANTIGEN"/>
    <property type="match status" value="1"/>
</dbReference>
<dbReference type="InterPro" id="IPR046938">
    <property type="entry name" value="DNA_clamp_sf"/>
</dbReference>
<keyword evidence="3 4" id="KW-0235">DNA replication</keyword>
<evidence type="ECO:0000256" key="1">
    <source>
        <dbReference type="ARBA" id="ARBA00010462"/>
    </source>
</evidence>
<dbReference type="NCBIfam" id="TIGR00590">
    <property type="entry name" value="pcna"/>
    <property type="match status" value="1"/>
</dbReference>
<dbReference type="InterPro" id="IPR000730">
    <property type="entry name" value="Pr_cel_nuc_antig"/>
</dbReference>
<feature type="domain" description="Proliferating cell nuclear antigen PCNA C-terminal" evidence="7">
    <location>
        <begin position="125"/>
        <end position="242"/>
    </location>
</feature>
<keyword evidence="2 3" id="KW-0238">DNA-binding</keyword>
<gene>
    <name evidence="3 8" type="primary">pcn</name>
    <name evidence="8" type="ORF">LFW2832_00931</name>
</gene>
<protein>
    <recommendedName>
        <fullName evidence="3">DNA polymerase sliding clamp</fullName>
    </recommendedName>
    <alternativeName>
        <fullName evidence="3">Proliferating cell nuclear antigen homolog</fullName>
        <shortName evidence="3">PCNA</shortName>
    </alternativeName>
</protein>
<comment type="function">
    <text evidence="3">Sliding clamp subunit that acts as a moving platform for DNA processing. Responsible for tethering the catalytic subunit of DNA polymerase and other proteins to DNA during high-speed replication.</text>
</comment>
<evidence type="ECO:0000256" key="2">
    <source>
        <dbReference type="ARBA" id="ARBA00023125"/>
    </source>
</evidence>
<sequence>MKLVVQDAPALKSAVDAIVCLVEEGQFEVKNDGLHLKAMDPSQISMVSFTMPKAVFVEYHLPEERKIGVDISQLSNVLARGKKGEKAELGVEEGRLVVKFFGEKHKRTFKIPLIETGDRVQREPKIEFQNFAKIKADAIKETLKDAKLISSHVRLQLTPEQFIVDVRGENGDVRAEFDKGSGEVIELNTTTAAKATFPLQYLEDMVKATGPNSIVTINLETDRPLKLEYDIDGTKVIYYLAPRIETD</sequence>
<comment type="function">
    <text evidence="5">Sliding clamp subunit. Responsible for tethering the catalytic subunit of DNA polymerase to DNA during high-speed replication.</text>
</comment>
<name>A0A5E4LX02_9ARCH</name>
<evidence type="ECO:0000259" key="6">
    <source>
        <dbReference type="Pfam" id="PF00705"/>
    </source>
</evidence>
<dbReference type="GO" id="GO:0030337">
    <property type="term" value="F:DNA polymerase processivity factor activity"/>
    <property type="evidence" value="ECO:0007669"/>
    <property type="project" value="UniProtKB-UniRule"/>
</dbReference>
<dbReference type="SUPFAM" id="SSF55979">
    <property type="entry name" value="DNA clamp"/>
    <property type="match status" value="2"/>
</dbReference>
<evidence type="ECO:0000259" key="7">
    <source>
        <dbReference type="Pfam" id="PF02747"/>
    </source>
</evidence>
<reference evidence="8 9" key="1">
    <citation type="submission" date="2019-08" db="EMBL/GenBank/DDBJ databases">
        <authorList>
            <person name="Vazquez-Campos X."/>
        </authorList>
    </citation>
    <scope>NUCLEOTIDE SEQUENCE [LARGE SCALE GENOMIC DNA]</scope>
    <source>
        <strain evidence="8">LFW-283_2</strain>
    </source>
</reference>
<evidence type="ECO:0000256" key="3">
    <source>
        <dbReference type="HAMAP-Rule" id="MF_00317"/>
    </source>
</evidence>
<evidence type="ECO:0000313" key="9">
    <source>
        <dbReference type="Proteomes" id="UP000789941"/>
    </source>
</evidence>
<dbReference type="HAMAP" id="MF_00317">
    <property type="entry name" value="DNApol_clamp_arch"/>
    <property type="match status" value="1"/>
</dbReference>
<evidence type="ECO:0000256" key="4">
    <source>
        <dbReference type="RuleBase" id="RU003671"/>
    </source>
</evidence>
<evidence type="ECO:0000313" key="8">
    <source>
        <dbReference type="EMBL" id="VVC04406.1"/>
    </source>
</evidence>
<comment type="similarity">
    <text evidence="1 3 4">Belongs to the PCNA family.</text>
</comment>
<dbReference type="GO" id="GO:0003677">
    <property type="term" value="F:DNA binding"/>
    <property type="evidence" value="ECO:0007669"/>
    <property type="project" value="UniProtKB-UniRule"/>
</dbReference>
<dbReference type="EMBL" id="CABMJJ010000009">
    <property type="protein sequence ID" value="VVC04406.1"/>
    <property type="molecule type" value="Genomic_DNA"/>
</dbReference>
<dbReference type="Pfam" id="PF00705">
    <property type="entry name" value="PCNA_N"/>
    <property type="match status" value="1"/>
</dbReference>